<dbReference type="Gene3D" id="3.10.290.10">
    <property type="entry name" value="RNA-binding S4 domain"/>
    <property type="match status" value="1"/>
</dbReference>
<evidence type="ECO:0000256" key="5">
    <source>
        <dbReference type="ARBA" id="ARBA00040039"/>
    </source>
</evidence>
<dbReference type="RefSeq" id="WP_127766728.1">
    <property type="nucleotide sequence ID" value="NZ_SADE01000003.1"/>
</dbReference>
<dbReference type="InterPro" id="IPR020103">
    <property type="entry name" value="PsdUridine_synth_cat_dom_sf"/>
</dbReference>
<accession>A0A3S2VND9</accession>
<dbReference type="PROSITE" id="PS50889">
    <property type="entry name" value="S4"/>
    <property type="match status" value="1"/>
</dbReference>
<keyword evidence="10" id="KW-0694">RNA-binding</keyword>
<dbReference type="NCBIfam" id="TIGR00005">
    <property type="entry name" value="rluA_subfam"/>
    <property type="match status" value="1"/>
</dbReference>
<dbReference type="Proteomes" id="UP000287447">
    <property type="component" value="Unassembled WGS sequence"/>
</dbReference>
<feature type="compositionally biased region" description="Low complexity" evidence="11">
    <location>
        <begin position="387"/>
        <end position="402"/>
    </location>
</feature>
<evidence type="ECO:0000256" key="4">
    <source>
        <dbReference type="ARBA" id="ARBA00038942"/>
    </source>
</evidence>
<dbReference type="CDD" id="cd02869">
    <property type="entry name" value="PseudoU_synth_RluA_like"/>
    <property type="match status" value="1"/>
</dbReference>
<dbReference type="InterPro" id="IPR006145">
    <property type="entry name" value="PsdUridine_synth_RsuA/RluA"/>
</dbReference>
<evidence type="ECO:0000256" key="10">
    <source>
        <dbReference type="PROSITE-ProRule" id="PRU00182"/>
    </source>
</evidence>
<keyword evidence="14" id="KW-1185">Reference proteome</keyword>
<dbReference type="SUPFAM" id="SSF55120">
    <property type="entry name" value="Pseudouridine synthase"/>
    <property type="match status" value="1"/>
</dbReference>
<gene>
    <name evidence="13" type="ORF">EOI86_17640</name>
</gene>
<dbReference type="GO" id="GO:0160140">
    <property type="term" value="F:23S rRNA pseudouridine(1911/1915/1917) synthase activity"/>
    <property type="evidence" value="ECO:0007669"/>
    <property type="project" value="UniProtKB-EC"/>
</dbReference>
<comment type="caution">
    <text evidence="13">The sequence shown here is derived from an EMBL/GenBank/DDBJ whole genome shotgun (WGS) entry which is preliminary data.</text>
</comment>
<dbReference type="OrthoDB" id="9807829at2"/>
<evidence type="ECO:0000256" key="6">
    <source>
        <dbReference type="ARBA" id="ARBA00042264"/>
    </source>
</evidence>
<feature type="compositionally biased region" description="Basic and acidic residues" evidence="11">
    <location>
        <begin position="411"/>
        <end position="420"/>
    </location>
</feature>
<dbReference type="GO" id="GO:0003723">
    <property type="term" value="F:RNA binding"/>
    <property type="evidence" value="ECO:0007669"/>
    <property type="project" value="UniProtKB-KW"/>
</dbReference>
<comment type="catalytic activity">
    <reaction evidence="3">
        <text>uridine(1911/1915/1917) in 23S rRNA = pseudouridine(1911/1915/1917) in 23S rRNA</text>
        <dbReference type="Rhea" id="RHEA:42524"/>
        <dbReference type="Rhea" id="RHEA-COMP:10097"/>
        <dbReference type="Rhea" id="RHEA-COMP:10098"/>
        <dbReference type="ChEBI" id="CHEBI:65314"/>
        <dbReference type="ChEBI" id="CHEBI:65315"/>
        <dbReference type="EC" id="5.4.99.23"/>
    </reaction>
</comment>
<dbReference type="Pfam" id="PF00849">
    <property type="entry name" value="PseudoU_synth_2"/>
    <property type="match status" value="1"/>
</dbReference>
<evidence type="ECO:0000313" key="14">
    <source>
        <dbReference type="Proteomes" id="UP000287447"/>
    </source>
</evidence>
<feature type="active site" evidence="9">
    <location>
        <position position="147"/>
    </location>
</feature>
<dbReference type="SUPFAM" id="SSF55174">
    <property type="entry name" value="Alpha-L RNA-binding motif"/>
    <property type="match status" value="1"/>
</dbReference>
<comment type="similarity">
    <text evidence="1">Belongs to the pseudouridine synthase RluA family.</text>
</comment>
<evidence type="ECO:0000256" key="1">
    <source>
        <dbReference type="ARBA" id="ARBA00010876"/>
    </source>
</evidence>
<dbReference type="Gene3D" id="3.30.2350.10">
    <property type="entry name" value="Pseudouridine synthase"/>
    <property type="match status" value="1"/>
</dbReference>
<dbReference type="InterPro" id="IPR036986">
    <property type="entry name" value="S4_RNA-bd_sf"/>
</dbReference>
<evidence type="ECO:0000256" key="11">
    <source>
        <dbReference type="SAM" id="MobiDB-lite"/>
    </source>
</evidence>
<feature type="compositionally biased region" description="Polar residues" evidence="11">
    <location>
        <begin position="335"/>
        <end position="349"/>
    </location>
</feature>
<dbReference type="EC" id="5.4.99.23" evidence="4"/>
<name>A0A3S2VND9_9PROT</name>
<keyword evidence="2" id="KW-0413">Isomerase</keyword>
<evidence type="ECO:0000256" key="7">
    <source>
        <dbReference type="ARBA" id="ARBA00042840"/>
    </source>
</evidence>
<dbReference type="EMBL" id="SADE01000003">
    <property type="protein sequence ID" value="RVU34678.1"/>
    <property type="molecule type" value="Genomic_DNA"/>
</dbReference>
<evidence type="ECO:0000313" key="13">
    <source>
        <dbReference type="EMBL" id="RVU34678.1"/>
    </source>
</evidence>
<evidence type="ECO:0000256" key="8">
    <source>
        <dbReference type="ARBA" id="ARBA00043148"/>
    </source>
</evidence>
<feature type="domain" description="Pseudouridine synthase RsuA/RluA-like" evidence="12">
    <location>
        <begin position="103"/>
        <end position="254"/>
    </location>
</feature>
<evidence type="ECO:0000256" key="9">
    <source>
        <dbReference type="PIRSR" id="PIRSR606225-1"/>
    </source>
</evidence>
<dbReference type="AlphaFoldDB" id="A0A3S2VND9"/>
<dbReference type="PANTHER" id="PTHR21600:SF44">
    <property type="entry name" value="RIBOSOMAL LARGE SUBUNIT PSEUDOURIDINE SYNTHASE D"/>
    <property type="match status" value="1"/>
</dbReference>
<dbReference type="InterPro" id="IPR050188">
    <property type="entry name" value="RluA_PseudoU_synthase"/>
</dbReference>
<organism evidence="13 14">
    <name type="scientific">Hwanghaeella grinnelliae</name>
    <dbReference type="NCBI Taxonomy" id="2500179"/>
    <lineage>
        <taxon>Bacteria</taxon>
        <taxon>Pseudomonadati</taxon>
        <taxon>Pseudomonadota</taxon>
        <taxon>Alphaproteobacteria</taxon>
        <taxon>Rhodospirillales</taxon>
        <taxon>Rhodospirillaceae</taxon>
        <taxon>Hwanghaeella</taxon>
    </lineage>
</organism>
<sequence>MSNVRNQTVGRAEADMRLDRWFKTHFPDLAFSRLQKLLRTGQIRVDGGRAKTSQRLEAGQVVRIPPLGEAQEPAEKGDKDWRGSLSAEDAKFVKSLVVYGDDDVLVINKPAGLAVQGGTKTERHLDGMLSALADKGGERPRLVHRLDRDTSGVMMLAKTRAAATRLGDAFKHKETRKIYWAITAGVPDPREGEISMPLGKAGGPGQERMVADPEEGKSAITWYKVIDTAGSRAALVALWPRTGRTHQLRAHMAALEAPIVGDGKYGGKEAFLTGGDFPAQVHLHAREIDIPGSGTRIAAALPEHMLQTLEMLGLDTEDLIEDPFEEWAAPKPPTRKSSSQGTNTQRSGGQRSGAKKSGARKSPAEAAGSNRSGPRKSGPAKPRPTRSSLGKAAKGKSAQAKPSRGKPKGTRGKDGGSKRR</sequence>
<evidence type="ECO:0000256" key="3">
    <source>
        <dbReference type="ARBA" id="ARBA00036882"/>
    </source>
</evidence>
<protein>
    <recommendedName>
        <fullName evidence="5">Ribosomal large subunit pseudouridine synthase D</fullName>
        <ecNumber evidence="4">5.4.99.23</ecNumber>
    </recommendedName>
    <alternativeName>
        <fullName evidence="6">23S rRNA pseudouridine(1911/1915/1917) synthase</fullName>
    </alternativeName>
    <alternativeName>
        <fullName evidence="7">rRNA pseudouridylate synthase D</fullName>
    </alternativeName>
    <alternativeName>
        <fullName evidence="8">rRNA-uridine isomerase D</fullName>
    </alternativeName>
</protein>
<evidence type="ECO:0000256" key="2">
    <source>
        <dbReference type="ARBA" id="ARBA00023235"/>
    </source>
</evidence>
<dbReference type="InterPro" id="IPR006224">
    <property type="entry name" value="PsdUridine_synth_RluA-like_CS"/>
</dbReference>
<dbReference type="PANTHER" id="PTHR21600">
    <property type="entry name" value="MITOCHONDRIAL RNA PSEUDOURIDINE SYNTHASE"/>
    <property type="match status" value="1"/>
</dbReference>
<feature type="region of interest" description="Disordered" evidence="11">
    <location>
        <begin position="325"/>
        <end position="420"/>
    </location>
</feature>
<proteinExistence type="inferred from homology"/>
<evidence type="ECO:0000259" key="12">
    <source>
        <dbReference type="Pfam" id="PF00849"/>
    </source>
</evidence>
<dbReference type="InterPro" id="IPR006225">
    <property type="entry name" value="PsdUridine_synth_RluC/D"/>
</dbReference>
<reference evidence="14" key="1">
    <citation type="submission" date="2019-01" db="EMBL/GenBank/DDBJ databases">
        <title>Gri0909 isolated from a small marine red alga.</title>
        <authorList>
            <person name="Kim J."/>
            <person name="Jeong S.E."/>
            <person name="Jeon C.O."/>
        </authorList>
    </citation>
    <scope>NUCLEOTIDE SEQUENCE [LARGE SCALE GENOMIC DNA]</scope>
    <source>
        <strain evidence="14">Gri0909</strain>
    </source>
</reference>
<dbReference type="PROSITE" id="PS01129">
    <property type="entry name" value="PSI_RLU"/>
    <property type="match status" value="1"/>
</dbReference>
<dbReference type="GO" id="GO:0000455">
    <property type="term" value="P:enzyme-directed rRNA pseudouridine synthesis"/>
    <property type="evidence" value="ECO:0007669"/>
    <property type="project" value="TreeGrafter"/>
</dbReference>